<name>A0A842HX75_9SPHN</name>
<dbReference type="GO" id="GO:0000976">
    <property type="term" value="F:transcription cis-regulatory region binding"/>
    <property type="evidence" value="ECO:0007669"/>
    <property type="project" value="TreeGrafter"/>
</dbReference>
<evidence type="ECO:0000259" key="5">
    <source>
        <dbReference type="PROSITE" id="PS50977"/>
    </source>
</evidence>
<dbReference type="SUPFAM" id="SSF46689">
    <property type="entry name" value="Homeodomain-like"/>
    <property type="match status" value="1"/>
</dbReference>
<evidence type="ECO:0000256" key="2">
    <source>
        <dbReference type="ARBA" id="ARBA00023125"/>
    </source>
</evidence>
<keyword evidence="1" id="KW-0805">Transcription regulation</keyword>
<dbReference type="PANTHER" id="PTHR30055:SF151">
    <property type="entry name" value="TRANSCRIPTIONAL REGULATORY PROTEIN"/>
    <property type="match status" value="1"/>
</dbReference>
<dbReference type="EMBL" id="JACJVJ010000002">
    <property type="protein sequence ID" value="MBC2778748.1"/>
    <property type="molecule type" value="Genomic_DNA"/>
</dbReference>
<keyword evidence="2 4" id="KW-0238">DNA-binding</keyword>
<keyword evidence="3" id="KW-0804">Transcription</keyword>
<evidence type="ECO:0000256" key="1">
    <source>
        <dbReference type="ARBA" id="ARBA00023015"/>
    </source>
</evidence>
<dbReference type="InterPro" id="IPR050109">
    <property type="entry name" value="HTH-type_TetR-like_transc_reg"/>
</dbReference>
<dbReference type="SUPFAM" id="SSF48498">
    <property type="entry name" value="Tetracyclin repressor-like, C-terminal domain"/>
    <property type="match status" value="1"/>
</dbReference>
<reference evidence="6 7" key="1">
    <citation type="submission" date="2020-08" db="EMBL/GenBank/DDBJ databases">
        <title>Draft genome sequence of Parasphingopyxis sp. GrpM-11.</title>
        <authorList>
            <person name="Oh J."/>
            <person name="Roh D.-H."/>
        </authorList>
    </citation>
    <scope>NUCLEOTIDE SEQUENCE [LARGE SCALE GENOMIC DNA]</scope>
    <source>
        <strain evidence="6 7">GrpM-11</strain>
    </source>
</reference>
<dbReference type="GO" id="GO:0003700">
    <property type="term" value="F:DNA-binding transcription factor activity"/>
    <property type="evidence" value="ECO:0007669"/>
    <property type="project" value="TreeGrafter"/>
</dbReference>
<sequence>MSFSKLDQPLIVAEALALLQDEGLAKVGIRRLAARLDVSASSLYWHVQDKTALLSLMSSTVFRSCLDAVPPCDDWREWLRGFGLAIWDAQKRVRDAHLLIRAVPTSPPGSSVIHAEIEGKLVDLGLDPVVADLAQRSVQSLATGWTTLLRNPDADIAEERALFERALDTLIGGWTVEIQAKPA</sequence>
<dbReference type="AlphaFoldDB" id="A0A842HX75"/>
<organism evidence="6 7">
    <name type="scientific">Parasphingopyxis marina</name>
    <dbReference type="NCBI Taxonomy" id="2761622"/>
    <lineage>
        <taxon>Bacteria</taxon>
        <taxon>Pseudomonadati</taxon>
        <taxon>Pseudomonadota</taxon>
        <taxon>Alphaproteobacteria</taxon>
        <taxon>Sphingomonadales</taxon>
        <taxon>Sphingomonadaceae</taxon>
        <taxon>Parasphingopyxis</taxon>
    </lineage>
</organism>
<evidence type="ECO:0000256" key="4">
    <source>
        <dbReference type="PROSITE-ProRule" id="PRU00335"/>
    </source>
</evidence>
<accession>A0A842HX75</accession>
<keyword evidence="7" id="KW-1185">Reference proteome</keyword>
<dbReference type="InterPro" id="IPR036271">
    <property type="entry name" value="Tet_transcr_reg_TetR-rel_C_sf"/>
</dbReference>
<evidence type="ECO:0000256" key="3">
    <source>
        <dbReference type="ARBA" id="ARBA00023163"/>
    </source>
</evidence>
<dbReference type="PRINTS" id="PR00455">
    <property type="entry name" value="HTHTETR"/>
</dbReference>
<dbReference type="Proteomes" id="UP000564378">
    <property type="component" value="Unassembled WGS sequence"/>
</dbReference>
<evidence type="ECO:0000313" key="7">
    <source>
        <dbReference type="Proteomes" id="UP000564378"/>
    </source>
</evidence>
<dbReference type="Gene3D" id="1.10.357.10">
    <property type="entry name" value="Tetracycline Repressor, domain 2"/>
    <property type="match status" value="1"/>
</dbReference>
<dbReference type="PROSITE" id="PS50977">
    <property type="entry name" value="HTH_TETR_2"/>
    <property type="match status" value="1"/>
</dbReference>
<dbReference type="Pfam" id="PF00440">
    <property type="entry name" value="TetR_N"/>
    <property type="match status" value="1"/>
</dbReference>
<dbReference type="RefSeq" id="WP_185801978.1">
    <property type="nucleotide sequence ID" value="NZ_JACJVJ010000002.1"/>
</dbReference>
<dbReference type="InterPro" id="IPR009057">
    <property type="entry name" value="Homeodomain-like_sf"/>
</dbReference>
<proteinExistence type="predicted"/>
<dbReference type="PANTHER" id="PTHR30055">
    <property type="entry name" value="HTH-TYPE TRANSCRIPTIONAL REGULATOR RUTR"/>
    <property type="match status" value="1"/>
</dbReference>
<gene>
    <name evidence="6" type="ORF">H6P80_14075</name>
</gene>
<evidence type="ECO:0000313" key="6">
    <source>
        <dbReference type="EMBL" id="MBC2778748.1"/>
    </source>
</evidence>
<comment type="caution">
    <text evidence="6">The sequence shown here is derived from an EMBL/GenBank/DDBJ whole genome shotgun (WGS) entry which is preliminary data.</text>
</comment>
<protein>
    <submittedName>
        <fullName evidence="6">TetR family transcriptional regulator</fullName>
    </submittedName>
</protein>
<feature type="DNA-binding region" description="H-T-H motif" evidence="4">
    <location>
        <begin position="28"/>
        <end position="47"/>
    </location>
</feature>
<dbReference type="InterPro" id="IPR001647">
    <property type="entry name" value="HTH_TetR"/>
</dbReference>
<feature type="domain" description="HTH tetR-type" evidence="5">
    <location>
        <begin position="5"/>
        <end position="65"/>
    </location>
</feature>